<name>A0A4C1TEN1_EUMVA</name>
<reference evidence="1 2" key="1">
    <citation type="journal article" date="2019" name="Commun. Biol.">
        <title>The bagworm genome reveals a unique fibroin gene that provides high tensile strength.</title>
        <authorList>
            <person name="Kono N."/>
            <person name="Nakamura H."/>
            <person name="Ohtoshi R."/>
            <person name="Tomita M."/>
            <person name="Numata K."/>
            <person name="Arakawa K."/>
        </authorList>
    </citation>
    <scope>NUCLEOTIDE SEQUENCE [LARGE SCALE GENOMIC DNA]</scope>
</reference>
<dbReference type="Proteomes" id="UP000299102">
    <property type="component" value="Unassembled WGS sequence"/>
</dbReference>
<dbReference type="EMBL" id="BGZK01000054">
    <property type="protein sequence ID" value="GBP12922.1"/>
    <property type="molecule type" value="Genomic_DNA"/>
</dbReference>
<proteinExistence type="predicted"/>
<gene>
    <name evidence="1" type="ORF">EVAR_79268_1</name>
</gene>
<organism evidence="1 2">
    <name type="scientific">Eumeta variegata</name>
    <name type="common">Bagworm moth</name>
    <name type="synonym">Eumeta japonica</name>
    <dbReference type="NCBI Taxonomy" id="151549"/>
    <lineage>
        <taxon>Eukaryota</taxon>
        <taxon>Metazoa</taxon>
        <taxon>Ecdysozoa</taxon>
        <taxon>Arthropoda</taxon>
        <taxon>Hexapoda</taxon>
        <taxon>Insecta</taxon>
        <taxon>Pterygota</taxon>
        <taxon>Neoptera</taxon>
        <taxon>Endopterygota</taxon>
        <taxon>Lepidoptera</taxon>
        <taxon>Glossata</taxon>
        <taxon>Ditrysia</taxon>
        <taxon>Tineoidea</taxon>
        <taxon>Psychidae</taxon>
        <taxon>Oiketicinae</taxon>
        <taxon>Eumeta</taxon>
    </lineage>
</organism>
<evidence type="ECO:0000313" key="2">
    <source>
        <dbReference type="Proteomes" id="UP000299102"/>
    </source>
</evidence>
<accession>A0A4C1TEN1</accession>
<protein>
    <submittedName>
        <fullName evidence="1">Uncharacterized protein</fullName>
    </submittedName>
</protein>
<dbReference type="AlphaFoldDB" id="A0A4C1TEN1"/>
<keyword evidence="2" id="KW-1185">Reference proteome</keyword>
<sequence length="113" mass="12558">MIVSYGVRPLLAPFKALAPYHGHRVVLLAAGVTSHWVVGDPTPSTCSTRTRPAWRAREIDRDNKSRGYLPEQSLFSLCRGKRARKPGVLELLSVPVTNPSRNGRRILPPYPDS</sequence>
<comment type="caution">
    <text evidence="1">The sequence shown here is derived from an EMBL/GenBank/DDBJ whole genome shotgun (WGS) entry which is preliminary data.</text>
</comment>
<evidence type="ECO:0000313" key="1">
    <source>
        <dbReference type="EMBL" id="GBP12922.1"/>
    </source>
</evidence>